<proteinExistence type="predicted"/>
<sequence>MQLVVREMHNESSGAHFGINKKLSKIRERFYWVRCRQDVESWCKKCRTCAAVKSPKTKARGPMQPQNIGSPFGRTAREVAGPLPVPEERN</sequence>
<name>A0AA38M580_9CUCU</name>
<dbReference type="Gene3D" id="1.10.340.70">
    <property type="match status" value="1"/>
</dbReference>
<reference evidence="3" key="1">
    <citation type="journal article" date="2023" name="G3 (Bethesda)">
        <title>Whole genome assemblies of Zophobas morio and Tenebrio molitor.</title>
        <authorList>
            <person name="Kaur S."/>
            <person name="Stinson S.A."/>
            <person name="diCenzo G.C."/>
        </authorList>
    </citation>
    <scope>NUCLEOTIDE SEQUENCE</scope>
    <source>
        <strain evidence="3">QUZm001</strain>
    </source>
</reference>
<dbReference type="FunFam" id="1.10.340.70:FF:000001">
    <property type="entry name" value="Retrovirus-related Pol polyprotein from transposon gypsy-like Protein"/>
    <property type="match status" value="1"/>
</dbReference>
<dbReference type="Pfam" id="PF17921">
    <property type="entry name" value="Integrase_H2C2"/>
    <property type="match status" value="1"/>
</dbReference>
<dbReference type="EMBL" id="JALNTZ010000008">
    <property type="protein sequence ID" value="KAJ3643584.1"/>
    <property type="molecule type" value="Genomic_DNA"/>
</dbReference>
<feature type="region of interest" description="Disordered" evidence="1">
    <location>
        <begin position="54"/>
        <end position="90"/>
    </location>
</feature>
<organism evidence="3 4">
    <name type="scientific">Zophobas morio</name>
    <dbReference type="NCBI Taxonomy" id="2755281"/>
    <lineage>
        <taxon>Eukaryota</taxon>
        <taxon>Metazoa</taxon>
        <taxon>Ecdysozoa</taxon>
        <taxon>Arthropoda</taxon>
        <taxon>Hexapoda</taxon>
        <taxon>Insecta</taxon>
        <taxon>Pterygota</taxon>
        <taxon>Neoptera</taxon>
        <taxon>Endopterygota</taxon>
        <taxon>Coleoptera</taxon>
        <taxon>Polyphaga</taxon>
        <taxon>Cucujiformia</taxon>
        <taxon>Tenebrionidae</taxon>
        <taxon>Zophobas</taxon>
    </lineage>
</organism>
<dbReference type="PANTHER" id="PTHR47266">
    <property type="entry name" value="ENDONUCLEASE-RELATED"/>
    <property type="match status" value="1"/>
</dbReference>
<evidence type="ECO:0000259" key="2">
    <source>
        <dbReference type="Pfam" id="PF17921"/>
    </source>
</evidence>
<comment type="caution">
    <text evidence="3">The sequence shown here is derived from an EMBL/GenBank/DDBJ whole genome shotgun (WGS) entry which is preliminary data.</text>
</comment>
<dbReference type="Proteomes" id="UP001168821">
    <property type="component" value="Unassembled WGS sequence"/>
</dbReference>
<evidence type="ECO:0000256" key="1">
    <source>
        <dbReference type="SAM" id="MobiDB-lite"/>
    </source>
</evidence>
<dbReference type="AlphaFoldDB" id="A0AA38M580"/>
<gene>
    <name evidence="3" type="ORF">Zmor_026285</name>
</gene>
<evidence type="ECO:0000313" key="4">
    <source>
        <dbReference type="Proteomes" id="UP001168821"/>
    </source>
</evidence>
<dbReference type="InterPro" id="IPR052160">
    <property type="entry name" value="Gypsy_RT_Integrase-like"/>
</dbReference>
<keyword evidence="4" id="KW-1185">Reference proteome</keyword>
<protein>
    <recommendedName>
        <fullName evidence="2">Integrase zinc-binding domain-containing protein</fullName>
    </recommendedName>
</protein>
<evidence type="ECO:0000313" key="3">
    <source>
        <dbReference type="EMBL" id="KAJ3643584.1"/>
    </source>
</evidence>
<feature type="domain" description="Integrase zinc-binding" evidence="2">
    <location>
        <begin position="2"/>
        <end position="54"/>
    </location>
</feature>
<dbReference type="InterPro" id="IPR041588">
    <property type="entry name" value="Integrase_H2C2"/>
</dbReference>
<accession>A0AA38M580</accession>